<organism evidence="2 3">
    <name type="scientific">Rhodoplanes elegans</name>
    <dbReference type="NCBI Taxonomy" id="29408"/>
    <lineage>
        <taxon>Bacteria</taxon>
        <taxon>Pseudomonadati</taxon>
        <taxon>Pseudomonadota</taxon>
        <taxon>Alphaproteobacteria</taxon>
        <taxon>Hyphomicrobiales</taxon>
        <taxon>Nitrobacteraceae</taxon>
        <taxon>Rhodoplanes</taxon>
    </lineage>
</organism>
<comment type="caution">
    <text evidence="2">The sequence shown here is derived from an EMBL/GenBank/DDBJ whole genome shotgun (WGS) entry which is preliminary data.</text>
</comment>
<gene>
    <name evidence="2" type="ORF">CH338_28595</name>
</gene>
<dbReference type="RefSeq" id="WP_111360468.1">
    <property type="nucleotide sequence ID" value="NZ_NHSK01000061.1"/>
</dbReference>
<keyword evidence="3" id="KW-1185">Reference proteome</keyword>
<reference evidence="2 3" key="1">
    <citation type="submission" date="2017-07" db="EMBL/GenBank/DDBJ databases">
        <title>Draft Genome Sequences of Select Purple Nonsulfur Bacteria.</title>
        <authorList>
            <person name="Lasarre B."/>
            <person name="Mckinlay J.B."/>
        </authorList>
    </citation>
    <scope>NUCLEOTIDE SEQUENCE [LARGE SCALE GENOMIC DNA]</scope>
    <source>
        <strain evidence="2 3">DSM 11907</strain>
    </source>
</reference>
<dbReference type="Proteomes" id="UP000248863">
    <property type="component" value="Unassembled WGS sequence"/>
</dbReference>
<dbReference type="EMBL" id="NPEU01000686">
    <property type="protein sequence ID" value="RAI29432.1"/>
    <property type="molecule type" value="Genomic_DNA"/>
</dbReference>
<proteinExistence type="predicted"/>
<sequence>MSQGKVTTDHDAIRKWVEERGGHPATVEGTETGGEHAGILRVDFGPKDDKLETLSWDAFFEKFDEADLAFLHQDKMADGKVSRFHKFVSRSQQ</sequence>
<dbReference type="OrthoDB" id="9808866at2"/>
<accession>A0A327JWU8</accession>
<feature type="compositionally biased region" description="Basic and acidic residues" evidence="1">
    <location>
        <begin position="7"/>
        <end position="22"/>
    </location>
</feature>
<feature type="region of interest" description="Disordered" evidence="1">
    <location>
        <begin position="1"/>
        <end position="34"/>
    </location>
</feature>
<evidence type="ECO:0008006" key="4">
    <source>
        <dbReference type="Google" id="ProtNLM"/>
    </source>
</evidence>
<evidence type="ECO:0000313" key="3">
    <source>
        <dbReference type="Proteomes" id="UP000248863"/>
    </source>
</evidence>
<protein>
    <recommendedName>
        <fullName evidence="4">1,4-alpha-glucan branching enzyme</fullName>
    </recommendedName>
</protein>
<name>A0A327JWU8_9BRAD</name>
<evidence type="ECO:0000313" key="2">
    <source>
        <dbReference type="EMBL" id="RAI29432.1"/>
    </source>
</evidence>
<evidence type="ECO:0000256" key="1">
    <source>
        <dbReference type="SAM" id="MobiDB-lite"/>
    </source>
</evidence>
<dbReference type="AlphaFoldDB" id="A0A327JWU8"/>